<feature type="domain" description="Glycosyltransferase subfamily 4-like N-terminal" evidence="2">
    <location>
        <begin position="27"/>
        <end position="191"/>
    </location>
</feature>
<dbReference type="GO" id="GO:0016757">
    <property type="term" value="F:glycosyltransferase activity"/>
    <property type="evidence" value="ECO:0007669"/>
    <property type="project" value="UniProtKB-KW"/>
</dbReference>
<name>A0A7W9ARK2_9SPHN</name>
<dbReference type="InterPro" id="IPR001296">
    <property type="entry name" value="Glyco_trans_1"/>
</dbReference>
<dbReference type="EMBL" id="JACIJJ010000004">
    <property type="protein sequence ID" value="MBB5699309.1"/>
    <property type="molecule type" value="Genomic_DNA"/>
</dbReference>
<reference evidence="3 4" key="1">
    <citation type="submission" date="2020-08" db="EMBL/GenBank/DDBJ databases">
        <title>Genomic Encyclopedia of Type Strains, Phase IV (KMG-IV): sequencing the most valuable type-strain genomes for metagenomic binning, comparative biology and taxonomic classification.</title>
        <authorList>
            <person name="Goeker M."/>
        </authorList>
    </citation>
    <scope>NUCLEOTIDE SEQUENCE [LARGE SCALE GENOMIC DNA]</scope>
    <source>
        <strain evidence="3 4">DSM 27244</strain>
    </source>
</reference>
<keyword evidence="4" id="KW-1185">Reference proteome</keyword>
<feature type="domain" description="Glycosyl transferase family 1" evidence="1">
    <location>
        <begin position="193"/>
        <end position="331"/>
    </location>
</feature>
<keyword evidence="3" id="KW-0808">Transferase</keyword>
<accession>A0A7W9ARK2</accession>
<dbReference type="InterPro" id="IPR028098">
    <property type="entry name" value="Glyco_trans_4-like_N"/>
</dbReference>
<dbReference type="CDD" id="cd03801">
    <property type="entry name" value="GT4_PimA-like"/>
    <property type="match status" value="1"/>
</dbReference>
<evidence type="ECO:0000259" key="2">
    <source>
        <dbReference type="Pfam" id="PF13439"/>
    </source>
</evidence>
<sequence length="383" mass="41933">MQDTPLHMPDARPLAITHVVRQFHPGIGGMEECVLQLARYQVAGGHRVRVVTLDTIFDDPAARKLPHAEMLDGIEIRRVPWRGSKRYPLAPGVLGVLGTPDLVHVHGVDFLSDYLALTQPVHRRILILSTHGGFFHTPFAGRMKLLYFNSITRALLTRYAGVAASSQSDFERFAQIRHRNLDLIENGVTVDKFRGLARRDARTILYFGRLAPNKGLAALVAWFAALVAADPDWRLIVAGRPMGVTLESLRAQAAALGIAERVETVDTPSDAQIATLIGRSSVYASASTYEGFGLAAIEGASAHLYPLLNDIPPFRRTVDGLGFGRIVDFADPATAPAFARDWPSLTMPDAATIDATVTGRFGWRGHVDAFEALYRRALASRGR</sequence>
<organism evidence="3 4">
    <name type="scientific">Sphingomonas yantingensis</name>
    <dbReference type="NCBI Taxonomy" id="1241761"/>
    <lineage>
        <taxon>Bacteria</taxon>
        <taxon>Pseudomonadati</taxon>
        <taxon>Pseudomonadota</taxon>
        <taxon>Alphaproteobacteria</taxon>
        <taxon>Sphingomonadales</taxon>
        <taxon>Sphingomonadaceae</taxon>
        <taxon>Sphingomonas</taxon>
    </lineage>
</organism>
<dbReference type="RefSeq" id="WP_184029223.1">
    <property type="nucleotide sequence ID" value="NZ_JACIJJ010000004.1"/>
</dbReference>
<keyword evidence="3" id="KW-0328">Glycosyltransferase</keyword>
<dbReference type="Proteomes" id="UP000557739">
    <property type="component" value="Unassembled WGS sequence"/>
</dbReference>
<proteinExistence type="predicted"/>
<dbReference type="AlphaFoldDB" id="A0A7W9ARK2"/>
<gene>
    <name evidence="3" type="ORF">FHR19_002675</name>
</gene>
<dbReference type="Gene3D" id="3.40.50.2000">
    <property type="entry name" value="Glycogen Phosphorylase B"/>
    <property type="match status" value="2"/>
</dbReference>
<dbReference type="EC" id="2.4.1.252" evidence="3"/>
<protein>
    <submittedName>
        <fullName evidence="3">Alpha-1,3-mannosyltransferase</fullName>
        <ecNumber evidence="3">2.4.1.252</ecNumber>
    </submittedName>
</protein>
<evidence type="ECO:0000259" key="1">
    <source>
        <dbReference type="Pfam" id="PF00534"/>
    </source>
</evidence>
<dbReference type="PANTHER" id="PTHR12526">
    <property type="entry name" value="GLYCOSYLTRANSFERASE"/>
    <property type="match status" value="1"/>
</dbReference>
<dbReference type="Pfam" id="PF13439">
    <property type="entry name" value="Glyco_transf_4"/>
    <property type="match status" value="1"/>
</dbReference>
<evidence type="ECO:0000313" key="3">
    <source>
        <dbReference type="EMBL" id="MBB5699309.1"/>
    </source>
</evidence>
<dbReference type="PANTHER" id="PTHR12526:SF638">
    <property type="entry name" value="SPORE COAT PROTEIN SA"/>
    <property type="match status" value="1"/>
</dbReference>
<dbReference type="SUPFAM" id="SSF53756">
    <property type="entry name" value="UDP-Glycosyltransferase/glycogen phosphorylase"/>
    <property type="match status" value="1"/>
</dbReference>
<dbReference type="Pfam" id="PF00534">
    <property type="entry name" value="Glycos_transf_1"/>
    <property type="match status" value="1"/>
</dbReference>
<comment type="caution">
    <text evidence="3">The sequence shown here is derived from an EMBL/GenBank/DDBJ whole genome shotgun (WGS) entry which is preliminary data.</text>
</comment>
<evidence type="ECO:0000313" key="4">
    <source>
        <dbReference type="Proteomes" id="UP000557739"/>
    </source>
</evidence>